<gene>
    <name evidence="8" type="ORF">ACFP2T_12535</name>
</gene>
<evidence type="ECO:0000259" key="7">
    <source>
        <dbReference type="Pfam" id="PF08281"/>
    </source>
</evidence>
<keyword evidence="2" id="KW-0805">Transcription regulation</keyword>
<evidence type="ECO:0000313" key="8">
    <source>
        <dbReference type="EMBL" id="MFC6017028.1"/>
    </source>
</evidence>
<dbReference type="EMBL" id="JBHSPR010000010">
    <property type="protein sequence ID" value="MFC6017028.1"/>
    <property type="molecule type" value="Genomic_DNA"/>
</dbReference>
<dbReference type="Pfam" id="PF04542">
    <property type="entry name" value="Sigma70_r2"/>
    <property type="match status" value="1"/>
</dbReference>
<feature type="domain" description="RNA polymerase sigma factor 70 region 4 type 2" evidence="7">
    <location>
        <begin position="103"/>
        <end position="154"/>
    </location>
</feature>
<dbReference type="NCBIfam" id="TIGR02937">
    <property type="entry name" value="sigma70-ECF"/>
    <property type="match status" value="1"/>
</dbReference>
<comment type="caution">
    <text evidence="8">The sequence shown here is derived from an EMBL/GenBank/DDBJ whole genome shotgun (WGS) entry which is preliminary data.</text>
</comment>
<evidence type="ECO:0000259" key="6">
    <source>
        <dbReference type="Pfam" id="PF04542"/>
    </source>
</evidence>
<evidence type="ECO:0000313" key="9">
    <source>
        <dbReference type="Proteomes" id="UP001596203"/>
    </source>
</evidence>
<reference evidence="9" key="1">
    <citation type="journal article" date="2019" name="Int. J. Syst. Evol. Microbiol.">
        <title>The Global Catalogue of Microorganisms (GCM) 10K type strain sequencing project: providing services to taxonomists for standard genome sequencing and annotation.</title>
        <authorList>
            <consortium name="The Broad Institute Genomics Platform"/>
            <consortium name="The Broad Institute Genome Sequencing Center for Infectious Disease"/>
            <person name="Wu L."/>
            <person name="Ma J."/>
        </authorList>
    </citation>
    <scope>NUCLEOTIDE SEQUENCE [LARGE SCALE GENOMIC DNA]</scope>
    <source>
        <strain evidence="9">ZS-35-S2</strain>
    </source>
</reference>
<evidence type="ECO:0000256" key="1">
    <source>
        <dbReference type="ARBA" id="ARBA00010641"/>
    </source>
</evidence>
<protein>
    <submittedName>
        <fullName evidence="8">SigE family RNA polymerase sigma factor</fullName>
    </submittedName>
</protein>
<dbReference type="InterPro" id="IPR036388">
    <property type="entry name" value="WH-like_DNA-bd_sf"/>
</dbReference>
<keyword evidence="3" id="KW-0731">Sigma factor</keyword>
<organism evidence="8 9">
    <name type="scientific">Plantactinospora solaniradicis</name>
    <dbReference type="NCBI Taxonomy" id="1723736"/>
    <lineage>
        <taxon>Bacteria</taxon>
        <taxon>Bacillati</taxon>
        <taxon>Actinomycetota</taxon>
        <taxon>Actinomycetes</taxon>
        <taxon>Micromonosporales</taxon>
        <taxon>Micromonosporaceae</taxon>
        <taxon>Plantactinospora</taxon>
    </lineage>
</organism>
<keyword evidence="5" id="KW-0804">Transcription</keyword>
<keyword evidence="4" id="KW-0238">DNA-binding</keyword>
<evidence type="ECO:0000256" key="2">
    <source>
        <dbReference type="ARBA" id="ARBA00023015"/>
    </source>
</evidence>
<dbReference type="InterPro" id="IPR007627">
    <property type="entry name" value="RNA_pol_sigma70_r2"/>
</dbReference>
<comment type="similarity">
    <text evidence="1">Belongs to the sigma-70 factor family. ECF subfamily.</text>
</comment>
<dbReference type="Pfam" id="PF08281">
    <property type="entry name" value="Sigma70_r4_2"/>
    <property type="match status" value="1"/>
</dbReference>
<dbReference type="SUPFAM" id="SSF88659">
    <property type="entry name" value="Sigma3 and sigma4 domains of RNA polymerase sigma factors"/>
    <property type="match status" value="1"/>
</dbReference>
<feature type="domain" description="RNA polymerase sigma-70 region 2" evidence="6">
    <location>
        <begin position="13"/>
        <end position="80"/>
    </location>
</feature>
<dbReference type="InterPro" id="IPR014284">
    <property type="entry name" value="RNA_pol_sigma-70_dom"/>
</dbReference>
<keyword evidence="9" id="KW-1185">Reference proteome</keyword>
<accession>A0ABW1K893</accession>
<dbReference type="CDD" id="cd06171">
    <property type="entry name" value="Sigma70_r4"/>
    <property type="match status" value="1"/>
</dbReference>
<dbReference type="RefSeq" id="WP_377420990.1">
    <property type="nucleotide sequence ID" value="NZ_JBHSPR010000010.1"/>
</dbReference>
<dbReference type="Proteomes" id="UP001596203">
    <property type="component" value="Unassembled WGS sequence"/>
</dbReference>
<dbReference type="InterPro" id="IPR014325">
    <property type="entry name" value="RNA_pol_sigma-E_actinobac"/>
</dbReference>
<proteinExistence type="inferred from homology"/>
<dbReference type="SUPFAM" id="SSF88946">
    <property type="entry name" value="Sigma2 domain of RNA polymerase sigma factors"/>
    <property type="match status" value="1"/>
</dbReference>
<evidence type="ECO:0000256" key="4">
    <source>
        <dbReference type="ARBA" id="ARBA00023125"/>
    </source>
</evidence>
<name>A0ABW1K893_9ACTN</name>
<dbReference type="NCBIfam" id="TIGR02983">
    <property type="entry name" value="SigE-fam_strep"/>
    <property type="match status" value="1"/>
</dbReference>
<dbReference type="InterPro" id="IPR013325">
    <property type="entry name" value="RNA_pol_sigma_r2"/>
</dbReference>
<dbReference type="Gene3D" id="1.10.1740.10">
    <property type="match status" value="1"/>
</dbReference>
<dbReference type="InterPro" id="IPR013324">
    <property type="entry name" value="RNA_pol_sigma_r3/r4-like"/>
</dbReference>
<evidence type="ECO:0000256" key="5">
    <source>
        <dbReference type="ARBA" id="ARBA00023163"/>
    </source>
</evidence>
<evidence type="ECO:0000256" key="3">
    <source>
        <dbReference type="ARBA" id="ARBA00023082"/>
    </source>
</evidence>
<sequence>MRDEPEAEYLEYVTARLPSLRRLAYSLCGDDDQADDVVQEAVTKLFLNWSRAARATHLEAYVRAIVVRTFLDGQRKGWWRVLLFGTTPDVRHTVDQGVEERAVLRNALAQIPPRQRAVLVLRYLHDLPVNEVAEILGCSAGTVKSQSSHGLKALRRLLGDQEYAEVGKGR</sequence>
<dbReference type="PANTHER" id="PTHR43133">
    <property type="entry name" value="RNA POLYMERASE ECF-TYPE SIGMA FACTO"/>
    <property type="match status" value="1"/>
</dbReference>
<dbReference type="InterPro" id="IPR013249">
    <property type="entry name" value="RNA_pol_sigma70_r4_t2"/>
</dbReference>
<dbReference type="Gene3D" id="1.10.10.10">
    <property type="entry name" value="Winged helix-like DNA-binding domain superfamily/Winged helix DNA-binding domain"/>
    <property type="match status" value="1"/>
</dbReference>
<dbReference type="InterPro" id="IPR039425">
    <property type="entry name" value="RNA_pol_sigma-70-like"/>
</dbReference>
<dbReference type="PANTHER" id="PTHR43133:SF50">
    <property type="entry name" value="ECF RNA POLYMERASE SIGMA FACTOR SIGM"/>
    <property type="match status" value="1"/>
</dbReference>